<dbReference type="OMA" id="TCTHSHI"/>
<dbReference type="PaxDb" id="121845-A0A1S4EIH8"/>
<dbReference type="GeneID" id="108253133"/>
<dbReference type="RefSeq" id="XP_017302005.1">
    <property type="nucleotide sequence ID" value="XM_017446516.2"/>
</dbReference>
<protein>
    <submittedName>
        <fullName evidence="2 3">Neurobeachin-like</fullName>
    </submittedName>
</protein>
<organism evidence="1 2">
    <name type="scientific">Diaphorina citri</name>
    <name type="common">Asian citrus psyllid</name>
    <dbReference type="NCBI Taxonomy" id="121845"/>
    <lineage>
        <taxon>Eukaryota</taxon>
        <taxon>Metazoa</taxon>
        <taxon>Ecdysozoa</taxon>
        <taxon>Arthropoda</taxon>
        <taxon>Hexapoda</taxon>
        <taxon>Insecta</taxon>
        <taxon>Pterygota</taxon>
        <taxon>Neoptera</taxon>
        <taxon>Paraneoptera</taxon>
        <taxon>Hemiptera</taxon>
        <taxon>Sternorrhyncha</taxon>
        <taxon>Psylloidea</taxon>
        <taxon>Psyllidae</taxon>
        <taxon>Diaphorininae</taxon>
        <taxon>Diaphorina</taxon>
    </lineage>
</organism>
<dbReference type="KEGG" id="dci:108253137"/>
<dbReference type="KEGG" id="dci:108253133"/>
<gene>
    <name evidence="2" type="primary">LOC108253133</name>
    <name evidence="3" type="synonym">LOC108253137</name>
</gene>
<dbReference type="AlphaFoldDB" id="A0A1S4EIH8"/>
<sequence length="63" mass="6959">MEGAESKVPPVQFPDIKRPEDVVQMIMKDELKFGVLIGLIEVGEVSNREVVNTILHLVSLSLA</sequence>
<dbReference type="GeneID" id="108253137"/>
<proteinExistence type="predicted"/>
<dbReference type="STRING" id="121845.A0A1S4EIH8"/>
<accession>A0A1S4EIH8</accession>
<dbReference type="Proteomes" id="UP000079169">
    <property type="component" value="Unplaced"/>
</dbReference>
<reference evidence="2 3" key="1">
    <citation type="submission" date="2025-04" db="UniProtKB">
        <authorList>
            <consortium name="RefSeq"/>
        </authorList>
    </citation>
    <scope>IDENTIFICATION</scope>
</reference>
<evidence type="ECO:0000313" key="1">
    <source>
        <dbReference type="Proteomes" id="UP000079169"/>
    </source>
</evidence>
<keyword evidence="1" id="KW-1185">Reference proteome</keyword>
<dbReference type="RefSeq" id="XP_017302026.1">
    <property type="nucleotide sequence ID" value="XM_017446537.2"/>
</dbReference>
<evidence type="ECO:0000313" key="2">
    <source>
        <dbReference type="RefSeq" id="XP_017302005.1"/>
    </source>
</evidence>
<evidence type="ECO:0000313" key="3">
    <source>
        <dbReference type="RefSeq" id="XP_017302026.1"/>
    </source>
</evidence>
<name>A0A1S4EIH8_DIACI</name>